<protein>
    <submittedName>
        <fullName evidence="1">Uncharacterized protein</fullName>
    </submittedName>
</protein>
<name>A0A1S1N9F4_9GAMM</name>
<dbReference type="STRING" id="327939.BIW53_09330"/>
<accession>A0A1S1N9F4</accession>
<organism evidence="1 2">
    <name type="scientific">Pseudoalteromonas byunsanensis</name>
    <dbReference type="NCBI Taxonomy" id="327939"/>
    <lineage>
        <taxon>Bacteria</taxon>
        <taxon>Pseudomonadati</taxon>
        <taxon>Pseudomonadota</taxon>
        <taxon>Gammaproteobacteria</taxon>
        <taxon>Alteromonadales</taxon>
        <taxon>Pseudoalteromonadaceae</taxon>
        <taxon>Pseudoalteromonas</taxon>
    </lineage>
</organism>
<dbReference type="AlphaFoldDB" id="A0A1S1N9F4"/>
<gene>
    <name evidence="1" type="ORF">BIW53_09330</name>
</gene>
<dbReference type="EMBL" id="MNAN01000028">
    <property type="protein sequence ID" value="OHU95993.1"/>
    <property type="molecule type" value="Genomic_DNA"/>
</dbReference>
<sequence length="92" mass="10583">MIVKLIYFNVCKPALNAGLRVFDLKIENFPSLLLYKAFYSDNNDSVVIMVMPNYSVSQLGLIWPSFDCTRSKVQIPFFFVLNTEPILCKLLL</sequence>
<proteinExistence type="predicted"/>
<comment type="caution">
    <text evidence="1">The sequence shown here is derived from an EMBL/GenBank/DDBJ whole genome shotgun (WGS) entry which is preliminary data.</text>
</comment>
<reference evidence="1 2" key="1">
    <citation type="submission" date="2016-10" db="EMBL/GenBank/DDBJ databases">
        <title>Pseudoalteromonas amylolytica sp. nov., isolated from the surface seawater.</title>
        <authorList>
            <person name="Wu Y.-H."/>
            <person name="Cheng H."/>
            <person name="Jin X.-B."/>
            <person name="Wang C.-S."/>
            <person name="Xu X.-W."/>
        </authorList>
    </citation>
    <scope>NUCLEOTIDE SEQUENCE [LARGE SCALE GENOMIC DNA]</scope>
    <source>
        <strain evidence="1 2">JCM 12483</strain>
    </source>
</reference>
<keyword evidence="2" id="KW-1185">Reference proteome</keyword>
<evidence type="ECO:0000313" key="2">
    <source>
        <dbReference type="Proteomes" id="UP000180253"/>
    </source>
</evidence>
<evidence type="ECO:0000313" key="1">
    <source>
        <dbReference type="EMBL" id="OHU95993.1"/>
    </source>
</evidence>
<dbReference type="Proteomes" id="UP000180253">
    <property type="component" value="Unassembled WGS sequence"/>
</dbReference>